<dbReference type="EMBL" id="BPLF01000006">
    <property type="protein sequence ID" value="GIX66210.1"/>
    <property type="molecule type" value="Genomic_DNA"/>
</dbReference>
<dbReference type="RefSeq" id="XP_067718279.1">
    <property type="nucleotide sequence ID" value="XM_067862178.1"/>
</dbReference>
<evidence type="ECO:0000256" key="1">
    <source>
        <dbReference type="SAM" id="SignalP"/>
    </source>
</evidence>
<gene>
    <name evidence="2" type="ORF">BcabD6B2_56460</name>
</gene>
<keyword evidence="1" id="KW-0732">Signal</keyword>
<reference evidence="2 3" key="1">
    <citation type="submission" date="2021-06" db="EMBL/GenBank/DDBJ databases">
        <title>Genome sequence of Babesia caballi.</title>
        <authorList>
            <person name="Yamagishi J."/>
            <person name="Kidaka T."/>
            <person name="Ochi A."/>
        </authorList>
    </citation>
    <scope>NUCLEOTIDE SEQUENCE [LARGE SCALE GENOMIC DNA]</scope>
    <source>
        <strain evidence="2">USDA-D6B2</strain>
    </source>
</reference>
<proteinExistence type="predicted"/>
<evidence type="ECO:0000313" key="3">
    <source>
        <dbReference type="Proteomes" id="UP001497744"/>
    </source>
</evidence>
<dbReference type="Proteomes" id="UP001497744">
    <property type="component" value="Unassembled WGS sequence"/>
</dbReference>
<name>A0AAV4M2V7_BABCB</name>
<comment type="caution">
    <text evidence="2">The sequence shown here is derived from an EMBL/GenBank/DDBJ whole genome shotgun (WGS) entry which is preliminary data.</text>
</comment>
<feature type="signal peptide" evidence="1">
    <location>
        <begin position="1"/>
        <end position="18"/>
    </location>
</feature>
<organism evidence="2 3">
    <name type="scientific">Babesia caballi</name>
    <dbReference type="NCBI Taxonomy" id="5871"/>
    <lineage>
        <taxon>Eukaryota</taxon>
        <taxon>Sar</taxon>
        <taxon>Alveolata</taxon>
        <taxon>Apicomplexa</taxon>
        <taxon>Aconoidasida</taxon>
        <taxon>Piroplasmida</taxon>
        <taxon>Babesiidae</taxon>
        <taxon>Babesia</taxon>
    </lineage>
</organism>
<feature type="chain" id="PRO_5043876076" evidence="1">
    <location>
        <begin position="19"/>
        <end position="239"/>
    </location>
</feature>
<protein>
    <submittedName>
        <fullName evidence="2">Uncharacterized protein</fullName>
    </submittedName>
</protein>
<accession>A0AAV4M2V7</accession>
<evidence type="ECO:0000313" key="2">
    <source>
        <dbReference type="EMBL" id="GIX66210.1"/>
    </source>
</evidence>
<keyword evidence="3" id="KW-1185">Reference proteome</keyword>
<dbReference type="GeneID" id="94197691"/>
<dbReference type="AlphaFoldDB" id="A0AAV4M2V7"/>
<sequence length="239" mass="26006">MYLAFLWAASVLLRPAAALGAKARRQGSHLTHGDGDNVINSAHCFSLDKFISLIGGAAVAGVGDMLDADIAAGLLETPLKFFYSRKNDSNSEPVPSEKDFQKTVAECVILHHEGAALKSKTIYLPLKDAEEWGKRIEEARLQAPVEPAPASPEAPAQNATRRPVEISCKPVTIEDETKKCNLCFYAELLVPQKHIRYGQVANTSVLECLNGYDNDICRPSTARPYYINSAAGHHPVCFA</sequence>